<dbReference type="AlphaFoldDB" id="A0AA39UHW8"/>
<comment type="caution">
    <text evidence="2">The sequence shown here is derived from an EMBL/GenBank/DDBJ whole genome shotgun (WGS) entry which is preliminary data.</text>
</comment>
<dbReference type="Proteomes" id="UP001175228">
    <property type="component" value="Unassembled WGS sequence"/>
</dbReference>
<name>A0AA39UHW8_9AGAR</name>
<proteinExistence type="predicted"/>
<keyword evidence="3" id="KW-1185">Reference proteome</keyword>
<dbReference type="EMBL" id="JAUEPU010000034">
    <property type="protein sequence ID" value="KAK0490062.1"/>
    <property type="molecule type" value="Genomic_DNA"/>
</dbReference>
<protein>
    <recommendedName>
        <fullName evidence="4">Secreted protein</fullName>
    </recommendedName>
</protein>
<evidence type="ECO:0000313" key="3">
    <source>
        <dbReference type="Proteomes" id="UP001175228"/>
    </source>
</evidence>
<feature type="chain" id="PRO_5041331888" description="Secreted protein" evidence="1">
    <location>
        <begin position="19"/>
        <end position="77"/>
    </location>
</feature>
<accession>A0AA39UHW8</accession>
<keyword evidence="1" id="KW-0732">Signal</keyword>
<sequence>MYLLFSAVITLLVLVVIGSYRCNIDSSGPSILIASESRFCNQAITRRFLLTLMINSHAVKYIPAPRSSTRRRPLGKE</sequence>
<evidence type="ECO:0000313" key="2">
    <source>
        <dbReference type="EMBL" id="KAK0490062.1"/>
    </source>
</evidence>
<evidence type="ECO:0008006" key="4">
    <source>
        <dbReference type="Google" id="ProtNLM"/>
    </source>
</evidence>
<evidence type="ECO:0000256" key="1">
    <source>
        <dbReference type="SAM" id="SignalP"/>
    </source>
</evidence>
<feature type="signal peptide" evidence="1">
    <location>
        <begin position="1"/>
        <end position="18"/>
    </location>
</feature>
<reference evidence="2" key="1">
    <citation type="submission" date="2023-06" db="EMBL/GenBank/DDBJ databases">
        <authorList>
            <consortium name="Lawrence Berkeley National Laboratory"/>
            <person name="Ahrendt S."/>
            <person name="Sahu N."/>
            <person name="Indic B."/>
            <person name="Wong-Bajracharya J."/>
            <person name="Merenyi Z."/>
            <person name="Ke H.-M."/>
            <person name="Monk M."/>
            <person name="Kocsube S."/>
            <person name="Drula E."/>
            <person name="Lipzen A."/>
            <person name="Balint B."/>
            <person name="Henrissat B."/>
            <person name="Andreopoulos B."/>
            <person name="Martin F.M."/>
            <person name="Harder C.B."/>
            <person name="Rigling D."/>
            <person name="Ford K.L."/>
            <person name="Foster G.D."/>
            <person name="Pangilinan J."/>
            <person name="Papanicolaou A."/>
            <person name="Barry K."/>
            <person name="LaButti K."/>
            <person name="Viragh M."/>
            <person name="Koriabine M."/>
            <person name="Yan M."/>
            <person name="Riley R."/>
            <person name="Champramary S."/>
            <person name="Plett K.L."/>
            <person name="Tsai I.J."/>
            <person name="Slot J."/>
            <person name="Sipos G."/>
            <person name="Plett J."/>
            <person name="Nagy L.G."/>
            <person name="Grigoriev I.V."/>
        </authorList>
    </citation>
    <scope>NUCLEOTIDE SEQUENCE</scope>
    <source>
        <strain evidence="2">HWK02</strain>
    </source>
</reference>
<organism evidence="2 3">
    <name type="scientific">Armillaria luteobubalina</name>
    <dbReference type="NCBI Taxonomy" id="153913"/>
    <lineage>
        <taxon>Eukaryota</taxon>
        <taxon>Fungi</taxon>
        <taxon>Dikarya</taxon>
        <taxon>Basidiomycota</taxon>
        <taxon>Agaricomycotina</taxon>
        <taxon>Agaricomycetes</taxon>
        <taxon>Agaricomycetidae</taxon>
        <taxon>Agaricales</taxon>
        <taxon>Marasmiineae</taxon>
        <taxon>Physalacriaceae</taxon>
        <taxon>Armillaria</taxon>
    </lineage>
</organism>
<gene>
    <name evidence="2" type="ORF">EDD18DRAFT_1186669</name>
</gene>